<dbReference type="EMBL" id="RJJQ01000001">
    <property type="protein sequence ID" value="RNI25513.1"/>
    <property type="molecule type" value="Genomic_DNA"/>
</dbReference>
<accession>A0A3M9MKV3</accession>
<evidence type="ECO:0000259" key="1">
    <source>
        <dbReference type="Pfam" id="PF13228"/>
    </source>
</evidence>
<dbReference type="OrthoDB" id="3030at2"/>
<protein>
    <submittedName>
        <fullName evidence="2">DUF4037 domain-containing protein</fullName>
    </submittedName>
</protein>
<proteinExistence type="predicted"/>
<comment type="caution">
    <text evidence="2">The sequence shown here is derived from an EMBL/GenBank/DDBJ whole genome shotgun (WGS) entry which is preliminary data.</text>
</comment>
<keyword evidence="3" id="KW-1185">Reference proteome</keyword>
<dbReference type="AlphaFoldDB" id="A0A3M9MKV3"/>
<reference evidence="2 3" key="1">
    <citation type="submission" date="2018-11" db="EMBL/GenBank/DDBJ databases">
        <title>Draft genome of Simplicispira Flexivirga sp. BO-16.</title>
        <authorList>
            <person name="Im W.T."/>
        </authorList>
    </citation>
    <scope>NUCLEOTIDE SEQUENCE [LARGE SCALE GENOMIC DNA]</scope>
    <source>
        <strain evidence="2 3">BO-16</strain>
    </source>
</reference>
<evidence type="ECO:0000313" key="3">
    <source>
        <dbReference type="Proteomes" id="UP000271678"/>
    </source>
</evidence>
<dbReference type="Proteomes" id="UP000271678">
    <property type="component" value="Unassembled WGS sequence"/>
</dbReference>
<evidence type="ECO:0000313" key="2">
    <source>
        <dbReference type="EMBL" id="RNI25513.1"/>
    </source>
</evidence>
<organism evidence="2 3">
    <name type="scientific">Flexivirga caeni</name>
    <dbReference type="NCBI Taxonomy" id="2294115"/>
    <lineage>
        <taxon>Bacteria</taxon>
        <taxon>Bacillati</taxon>
        <taxon>Actinomycetota</taxon>
        <taxon>Actinomycetes</taxon>
        <taxon>Micrococcales</taxon>
        <taxon>Dermacoccaceae</taxon>
        <taxon>Flexivirga</taxon>
    </lineage>
</organism>
<dbReference type="InterPro" id="IPR025117">
    <property type="entry name" value="DUF4037"/>
</dbReference>
<gene>
    <name evidence="2" type="ORF">EFY87_01205</name>
</gene>
<dbReference type="Pfam" id="PF13228">
    <property type="entry name" value="DUF4037"/>
    <property type="match status" value="1"/>
</dbReference>
<name>A0A3M9MKV3_9MICO</name>
<feature type="domain" description="DUF4037" evidence="1">
    <location>
        <begin position="120"/>
        <end position="218"/>
    </location>
</feature>
<sequence>MSRAYYEDVVAPTVARRLPGLRYAAARLGSGSDVLGLDDETSQDHDFGLRLTLLTPDDQGGEVAAVLETDLPKDYRGWPTRFPTTWSPEGAVRVEVSSVADFLQFRLGVDATADLSVADWLALTGQAVLEVTAGPVFADTAGDLTAARTRLGWYPHDVWLHLLACDWAQLGEELPFIGRSGSRGDDLGSRVLAGRLVQVGMHLGFLLERCWPPYSKWFGIAFARLPRASAAAPAFRVALAADDWHEREMGLAEGLAVLGRLQGEIGLPAVEPVTVPFFDRPFQGLADISQALLSAVTDAEVRALPSGVGSAEQISGTTKLLVDGARRARVVRAAIKPSRR</sequence>